<evidence type="ECO:0000256" key="5">
    <source>
        <dbReference type="ARBA" id="ARBA00023288"/>
    </source>
</evidence>
<dbReference type="GO" id="GO:0043165">
    <property type="term" value="P:Gram-negative-bacterium-type cell outer membrane assembly"/>
    <property type="evidence" value="ECO:0007669"/>
    <property type="project" value="UniProtKB-UniRule"/>
</dbReference>
<keyword evidence="5" id="KW-0449">Lipoprotein</keyword>
<comment type="function">
    <text evidence="6">Together with LptD, is involved in the assembly of lipopolysaccharide (LPS) at the surface of the outer membrane. Required for the proper assembly of LptD. Binds LPS and may serve as the LPS recognition site at the outer membrane.</text>
</comment>
<dbReference type="GO" id="GO:1990351">
    <property type="term" value="C:transporter complex"/>
    <property type="evidence" value="ECO:0007669"/>
    <property type="project" value="TreeGrafter"/>
</dbReference>
<evidence type="ECO:0000256" key="1">
    <source>
        <dbReference type="ARBA" id="ARBA00022729"/>
    </source>
</evidence>
<reference evidence="7 8" key="1">
    <citation type="submission" date="2018-05" db="EMBL/GenBank/DDBJ databases">
        <title>Abyssibacter profundi OUC007T gen. nov., sp. nov, a marine bacterium isolated from seawater of the Mariana Trench.</title>
        <authorList>
            <person name="Zhou S."/>
        </authorList>
    </citation>
    <scope>NUCLEOTIDE SEQUENCE [LARGE SCALE GENOMIC DNA]</scope>
    <source>
        <strain evidence="7 8">OUC007</strain>
    </source>
</reference>
<dbReference type="Gene3D" id="3.30.160.150">
    <property type="entry name" value="Lipoprotein like domain"/>
    <property type="match status" value="1"/>
</dbReference>
<dbReference type="GO" id="GO:0009279">
    <property type="term" value="C:cell outer membrane"/>
    <property type="evidence" value="ECO:0007669"/>
    <property type="project" value="UniProtKB-UniRule"/>
</dbReference>
<keyword evidence="3" id="KW-0564">Palmitate</keyword>
<dbReference type="HAMAP" id="MF_01186">
    <property type="entry name" value="LPS_assembly_LptE"/>
    <property type="match status" value="1"/>
</dbReference>
<proteinExistence type="inferred from homology"/>
<evidence type="ECO:0000256" key="3">
    <source>
        <dbReference type="ARBA" id="ARBA00023139"/>
    </source>
</evidence>
<comment type="subunit">
    <text evidence="6">Component of the lipopolysaccharide transport and assembly complex. Interacts with LptD.</text>
</comment>
<gene>
    <name evidence="6" type="primary">lptE</name>
    <name evidence="7" type="ORF">DEH80_01165</name>
</gene>
<keyword evidence="4 6" id="KW-0998">Cell outer membrane</keyword>
<comment type="caution">
    <text evidence="7">The sequence shown here is derived from an EMBL/GenBank/DDBJ whole genome shotgun (WGS) entry which is preliminary data.</text>
</comment>
<organism evidence="7 8">
    <name type="scientific">Abyssibacter profundi</name>
    <dbReference type="NCBI Taxonomy" id="2182787"/>
    <lineage>
        <taxon>Bacteria</taxon>
        <taxon>Pseudomonadati</taxon>
        <taxon>Pseudomonadota</taxon>
        <taxon>Gammaproteobacteria</taxon>
        <taxon>Chromatiales</taxon>
        <taxon>Oceanococcaceae</taxon>
        <taxon>Abyssibacter</taxon>
    </lineage>
</organism>
<dbReference type="GO" id="GO:0001530">
    <property type="term" value="F:lipopolysaccharide binding"/>
    <property type="evidence" value="ECO:0007669"/>
    <property type="project" value="TreeGrafter"/>
</dbReference>
<comment type="similarity">
    <text evidence="6">Belongs to the LptE lipoprotein family.</text>
</comment>
<dbReference type="PANTHER" id="PTHR38098:SF1">
    <property type="entry name" value="LPS-ASSEMBLY LIPOPROTEIN LPTE"/>
    <property type="match status" value="1"/>
</dbReference>
<name>A0A363UQQ5_9GAMM</name>
<dbReference type="InterPro" id="IPR007485">
    <property type="entry name" value="LPS_assembly_LptE"/>
</dbReference>
<protein>
    <recommendedName>
        <fullName evidence="6">LPS-assembly lipoprotein LptE</fullName>
    </recommendedName>
</protein>
<evidence type="ECO:0000256" key="6">
    <source>
        <dbReference type="HAMAP-Rule" id="MF_01186"/>
    </source>
</evidence>
<keyword evidence="2 6" id="KW-0472">Membrane</keyword>
<dbReference type="AlphaFoldDB" id="A0A363UQQ5"/>
<evidence type="ECO:0000313" key="8">
    <source>
        <dbReference type="Proteomes" id="UP000251800"/>
    </source>
</evidence>
<dbReference type="EMBL" id="QEQK01000001">
    <property type="protein sequence ID" value="PWN57776.1"/>
    <property type="molecule type" value="Genomic_DNA"/>
</dbReference>
<dbReference type="PANTHER" id="PTHR38098">
    <property type="entry name" value="LPS-ASSEMBLY LIPOPROTEIN LPTE"/>
    <property type="match status" value="1"/>
</dbReference>
<dbReference type="Pfam" id="PF04390">
    <property type="entry name" value="LptE"/>
    <property type="match status" value="1"/>
</dbReference>
<keyword evidence="1" id="KW-0732">Signal</keyword>
<dbReference type="Proteomes" id="UP000251800">
    <property type="component" value="Unassembled WGS sequence"/>
</dbReference>
<dbReference type="OrthoDB" id="7349153at2"/>
<evidence type="ECO:0000256" key="4">
    <source>
        <dbReference type="ARBA" id="ARBA00023237"/>
    </source>
</evidence>
<accession>A0A363UQQ5</accession>
<dbReference type="GO" id="GO:0015920">
    <property type="term" value="P:lipopolysaccharide transport"/>
    <property type="evidence" value="ECO:0007669"/>
    <property type="project" value="TreeGrafter"/>
</dbReference>
<sequence>MSLALLMASPCAALSWCRASWSILLSRGALLLLVAAGLSACGFQLRGGRPLPDVLRSVFIEVNQEYRTLEPPIVASLRSALRARGAEVQRKARDAEARLVIERLDEHRQVISVGSDGKAIEYELTTTIQYTVKADGRTVLPHQSLSLSRDYSFNADAVLAKEAEELKLREAMQAELAELMMLRLEASLMMPTSVEMPRPTPH</sequence>
<evidence type="ECO:0000256" key="2">
    <source>
        <dbReference type="ARBA" id="ARBA00023136"/>
    </source>
</evidence>
<keyword evidence="8" id="KW-1185">Reference proteome</keyword>
<evidence type="ECO:0000313" key="7">
    <source>
        <dbReference type="EMBL" id="PWN57776.1"/>
    </source>
</evidence>